<evidence type="ECO:0000256" key="5">
    <source>
        <dbReference type="ARBA" id="ARBA00022801"/>
    </source>
</evidence>
<feature type="compositionally biased region" description="Polar residues" evidence="8">
    <location>
        <begin position="377"/>
        <end position="391"/>
    </location>
</feature>
<dbReference type="SMART" id="SM00194">
    <property type="entry name" value="PTPc"/>
    <property type="match status" value="1"/>
</dbReference>
<feature type="compositionally biased region" description="Polar residues" evidence="8">
    <location>
        <begin position="543"/>
        <end position="562"/>
    </location>
</feature>
<dbReference type="PROSITE" id="PS50056">
    <property type="entry name" value="TYR_PHOSPHATASE_2"/>
    <property type="match status" value="1"/>
</dbReference>
<keyword evidence="6" id="KW-0904">Protein phosphatase</keyword>
<feature type="region of interest" description="Disordered" evidence="8">
    <location>
        <begin position="338"/>
        <end position="405"/>
    </location>
</feature>
<dbReference type="InterPro" id="IPR047170">
    <property type="entry name" value="PTN12/18/22"/>
</dbReference>
<dbReference type="GO" id="GO:0004726">
    <property type="term" value="F:non-membrane spanning protein tyrosine phosphatase activity"/>
    <property type="evidence" value="ECO:0007669"/>
    <property type="project" value="InterPro"/>
</dbReference>
<sequence>MEQQAWILRSFLVQLERQEAVDEEEPNGFAEEFARLKSQSFKYRTDRTFPTNTGEKQENTKKNRYKDIVPFDHSRVKLTFNTAKHDTDYINANFIKGVSDSRAYVATQGPLPHTLVDFFRMIWEYNIQVVVMVCREFEMGKKKSERYWPQKQEQPFVCDSFTVHCDSEENKGDYLVRMLRVTYCNCSRTLKQLHYVNWPDHGVPDTIHPILEMLHEMRSYQAHDDIPICIHCSAGCGRTGALCAIDYTWNLLRKQMITPDFNIYNLVQNMRTQRPSVVQTKEQYKLVCRTIKLLFQRYLESLEAPPCKNEVTMTSCTDTDWENSDLCQELVSLPQSASDALPQHHAPSLSISENLRGKDKQTDRQQRPPLQVLPDSLVNSRNLQEGPSQRASAAERSTPASAPLSTAPEAVCHMVEDPYFKEVPVHSTGDTKQWTVRPVLVTPVPVPELITPVSDEDTPPPLPERTPESYILAVDTEQSDCCDRLSVVIPSNAAAEAVRELRGSPPSPVPPLPERTPESYELAIAQARVGQHLEVMSAVNPDRTGTSSEWSGNSKPTASASHNEAESWARSKSLKANMTVSVPVIRLDLASNSTADLHPVCLPVDPPALLLLSHTEDSPTPSLPAGNPEAFILKTVEIQEKTPPCLQPVQTTPRVGMSSEWNGNSQSKKFPDVVMSRSKSVRARSSRQEPLTAVHQLVPPPVVVAGAGSGELLQ</sequence>
<evidence type="ECO:0000313" key="12">
    <source>
        <dbReference type="Proteomes" id="UP000693946"/>
    </source>
</evidence>
<evidence type="ECO:0000313" key="11">
    <source>
        <dbReference type="EMBL" id="KAG7519685.1"/>
    </source>
</evidence>
<feature type="compositionally biased region" description="Polar residues" evidence="8">
    <location>
        <begin position="648"/>
        <end position="668"/>
    </location>
</feature>
<dbReference type="EMBL" id="JAGKHQ010000003">
    <property type="protein sequence ID" value="KAG7519685.1"/>
    <property type="molecule type" value="Genomic_DNA"/>
</dbReference>
<evidence type="ECO:0000256" key="3">
    <source>
        <dbReference type="ARBA" id="ARBA00022490"/>
    </source>
</evidence>
<dbReference type="GO" id="GO:0005737">
    <property type="term" value="C:cytoplasm"/>
    <property type="evidence" value="ECO:0007669"/>
    <property type="project" value="UniProtKB-SubCell"/>
</dbReference>
<evidence type="ECO:0000256" key="7">
    <source>
        <dbReference type="ARBA" id="ARBA00034734"/>
    </source>
</evidence>
<comment type="similarity">
    <text evidence="7">Belongs to the protein-tyrosine phosphatase family. Non-receptor class 4 subfamily.</text>
</comment>
<dbReference type="InterPro" id="IPR003595">
    <property type="entry name" value="Tyr_Pase_cat"/>
</dbReference>
<dbReference type="EC" id="3.1.3.48" evidence="2"/>
<evidence type="ECO:0000259" key="9">
    <source>
        <dbReference type="PROSITE" id="PS50055"/>
    </source>
</evidence>
<evidence type="ECO:0000256" key="6">
    <source>
        <dbReference type="ARBA" id="ARBA00022912"/>
    </source>
</evidence>
<accession>A0AAV6SNW7</accession>
<comment type="caution">
    <text evidence="11">The sequence shown here is derived from an EMBL/GenBank/DDBJ whole genome shotgun (WGS) entry which is preliminary data.</text>
</comment>
<dbReference type="GO" id="GO:0005634">
    <property type="term" value="C:nucleus"/>
    <property type="evidence" value="ECO:0007669"/>
    <property type="project" value="TreeGrafter"/>
</dbReference>
<comment type="subcellular location">
    <subcellularLocation>
        <location evidence="1">Cytoplasm</location>
    </subcellularLocation>
</comment>
<dbReference type="GO" id="GO:0050852">
    <property type="term" value="P:T cell receptor signaling pathway"/>
    <property type="evidence" value="ECO:0007669"/>
    <property type="project" value="TreeGrafter"/>
</dbReference>
<keyword evidence="4" id="KW-0597">Phosphoprotein</keyword>
<evidence type="ECO:0000256" key="2">
    <source>
        <dbReference type="ARBA" id="ARBA00013064"/>
    </source>
</evidence>
<proteinExistence type="inferred from homology"/>
<evidence type="ECO:0000259" key="10">
    <source>
        <dbReference type="PROSITE" id="PS50056"/>
    </source>
</evidence>
<feature type="domain" description="Tyrosine-protein phosphatase" evidence="9">
    <location>
        <begin position="29"/>
        <end position="294"/>
    </location>
</feature>
<reference evidence="11 12" key="1">
    <citation type="journal article" date="2021" name="Sci. Rep.">
        <title>Chromosome anchoring in Senegalese sole (Solea senegalensis) reveals sex-associated markers and genome rearrangements in flatfish.</title>
        <authorList>
            <person name="Guerrero-Cozar I."/>
            <person name="Gomez-Garrido J."/>
            <person name="Berbel C."/>
            <person name="Martinez-Blanch J.F."/>
            <person name="Alioto T."/>
            <person name="Claros M.G."/>
            <person name="Gagnaire P.A."/>
            <person name="Manchado M."/>
        </authorList>
    </citation>
    <scope>NUCLEOTIDE SEQUENCE [LARGE SCALE GENOMIC DNA]</scope>
    <source>
        <strain evidence="11">Sse05_10M</strain>
    </source>
</reference>
<gene>
    <name evidence="11" type="ORF">JOB18_014056</name>
</gene>
<dbReference type="AlphaFoldDB" id="A0AAV6SNW7"/>
<dbReference type="PROSITE" id="PS50055">
    <property type="entry name" value="TYR_PHOSPHATASE_PTP"/>
    <property type="match status" value="1"/>
</dbReference>
<feature type="compositionally biased region" description="Basic and acidic residues" evidence="8">
    <location>
        <begin position="355"/>
        <end position="366"/>
    </location>
</feature>
<keyword evidence="3" id="KW-0963">Cytoplasm</keyword>
<dbReference type="Proteomes" id="UP000693946">
    <property type="component" value="Linkage Group LG11"/>
</dbReference>
<keyword evidence="12" id="KW-1185">Reference proteome</keyword>
<protein>
    <recommendedName>
        <fullName evidence="2">protein-tyrosine-phosphatase</fullName>
        <ecNumber evidence="2">3.1.3.48</ecNumber>
    </recommendedName>
</protein>
<name>A0AAV6SNW7_SOLSE</name>
<feature type="region of interest" description="Disordered" evidence="8">
    <location>
        <begin position="541"/>
        <end position="566"/>
    </location>
</feature>
<evidence type="ECO:0000256" key="8">
    <source>
        <dbReference type="SAM" id="MobiDB-lite"/>
    </source>
</evidence>
<dbReference type="InterPro" id="IPR000387">
    <property type="entry name" value="Tyr_Pase_dom"/>
</dbReference>
<dbReference type="PANTHER" id="PTHR45983:SF1">
    <property type="entry name" value="TYROSINE-PROTEIN PHOSPHATASE NON-RECEPTOR TYPE 22"/>
    <property type="match status" value="1"/>
</dbReference>
<dbReference type="InterPro" id="IPR016130">
    <property type="entry name" value="Tyr_Pase_AS"/>
</dbReference>
<dbReference type="SMART" id="SM00404">
    <property type="entry name" value="PTPc_motif"/>
    <property type="match status" value="1"/>
</dbReference>
<evidence type="ECO:0000256" key="1">
    <source>
        <dbReference type="ARBA" id="ARBA00004496"/>
    </source>
</evidence>
<dbReference type="PANTHER" id="PTHR45983">
    <property type="entry name" value="TYROSINE PHOSPHATSE N18, PUTATIVE-RELATED"/>
    <property type="match status" value="1"/>
</dbReference>
<dbReference type="PROSITE" id="PS00383">
    <property type="entry name" value="TYR_PHOSPHATASE_1"/>
    <property type="match status" value="1"/>
</dbReference>
<keyword evidence="5" id="KW-0378">Hydrolase</keyword>
<dbReference type="GO" id="GO:0050868">
    <property type="term" value="P:negative regulation of T cell activation"/>
    <property type="evidence" value="ECO:0007669"/>
    <property type="project" value="TreeGrafter"/>
</dbReference>
<organism evidence="11 12">
    <name type="scientific">Solea senegalensis</name>
    <name type="common">Senegalese sole</name>
    <dbReference type="NCBI Taxonomy" id="28829"/>
    <lineage>
        <taxon>Eukaryota</taxon>
        <taxon>Metazoa</taxon>
        <taxon>Chordata</taxon>
        <taxon>Craniata</taxon>
        <taxon>Vertebrata</taxon>
        <taxon>Euteleostomi</taxon>
        <taxon>Actinopterygii</taxon>
        <taxon>Neopterygii</taxon>
        <taxon>Teleostei</taxon>
        <taxon>Neoteleostei</taxon>
        <taxon>Acanthomorphata</taxon>
        <taxon>Carangaria</taxon>
        <taxon>Pleuronectiformes</taxon>
        <taxon>Pleuronectoidei</taxon>
        <taxon>Soleidae</taxon>
        <taxon>Solea</taxon>
    </lineage>
</organism>
<feature type="domain" description="Tyrosine specific protein phosphatases" evidence="10">
    <location>
        <begin position="208"/>
        <end position="285"/>
    </location>
</feature>
<dbReference type="InterPro" id="IPR000242">
    <property type="entry name" value="PTP_cat"/>
</dbReference>
<feature type="region of interest" description="Disordered" evidence="8">
    <location>
        <begin position="645"/>
        <end position="693"/>
    </location>
</feature>
<dbReference type="FunFam" id="3.90.190.10:FF:000045">
    <property type="entry name" value="Tyrosine-protein phosphatase non-receptor type 12"/>
    <property type="match status" value="1"/>
</dbReference>
<evidence type="ECO:0000256" key="4">
    <source>
        <dbReference type="ARBA" id="ARBA00022553"/>
    </source>
</evidence>
<dbReference type="Pfam" id="PF00102">
    <property type="entry name" value="Y_phosphatase"/>
    <property type="match status" value="1"/>
</dbReference>